<sequence>MFIPITTFSTGEKLSINIHHIISIKGYPENCHIILVNGDKISTPEPFHSLMERVQSALGSK</sequence>
<dbReference type="AlphaFoldDB" id="A0A380ZVX5"/>
<reference evidence="1 2" key="1">
    <citation type="submission" date="2018-06" db="EMBL/GenBank/DDBJ databases">
        <authorList>
            <consortium name="Pathogen Informatics"/>
            <person name="Doyle S."/>
        </authorList>
    </citation>
    <scope>NUCLEOTIDE SEQUENCE [LARGE SCALE GENOMIC DNA]</scope>
    <source>
        <strain evidence="1 2">NCTC11661</strain>
    </source>
</reference>
<dbReference type="Proteomes" id="UP000255515">
    <property type="component" value="Unassembled WGS sequence"/>
</dbReference>
<evidence type="ECO:0000313" key="1">
    <source>
        <dbReference type="EMBL" id="SUV53165.1"/>
    </source>
</evidence>
<gene>
    <name evidence="1" type="ORF">NCTC11661_02312</name>
</gene>
<dbReference type="EMBL" id="UFTJ01000005">
    <property type="protein sequence ID" value="SUV53165.1"/>
    <property type="molecule type" value="Genomic_DNA"/>
</dbReference>
<name>A0A380ZVX5_9FLAO</name>
<organism evidence="1 2">
    <name type="scientific">Bergeyella zoohelcum</name>
    <dbReference type="NCBI Taxonomy" id="1015"/>
    <lineage>
        <taxon>Bacteria</taxon>
        <taxon>Pseudomonadati</taxon>
        <taxon>Bacteroidota</taxon>
        <taxon>Flavobacteriia</taxon>
        <taxon>Flavobacteriales</taxon>
        <taxon>Weeksellaceae</taxon>
        <taxon>Bergeyella</taxon>
    </lineage>
</organism>
<protein>
    <submittedName>
        <fullName evidence="1">Uncharacterized protein</fullName>
    </submittedName>
</protein>
<accession>A0A380ZVX5</accession>
<evidence type="ECO:0000313" key="2">
    <source>
        <dbReference type="Proteomes" id="UP000255515"/>
    </source>
</evidence>
<proteinExistence type="predicted"/>